<feature type="chain" id="PRO_5046374633" description="Phosphate-binding protein PstS" evidence="8">
    <location>
        <begin position="29"/>
        <end position="343"/>
    </location>
</feature>
<evidence type="ECO:0000256" key="7">
    <source>
        <dbReference type="PIRNR" id="PIRNR002756"/>
    </source>
</evidence>
<evidence type="ECO:0000256" key="6">
    <source>
        <dbReference type="ARBA" id="ARBA00022592"/>
    </source>
</evidence>
<feature type="domain" description="PBP" evidence="9">
    <location>
        <begin position="23"/>
        <end position="310"/>
    </location>
</feature>
<evidence type="ECO:0000259" key="9">
    <source>
        <dbReference type="Pfam" id="PF12849"/>
    </source>
</evidence>
<feature type="signal peptide" evidence="8">
    <location>
        <begin position="1"/>
        <end position="28"/>
    </location>
</feature>
<evidence type="ECO:0000313" key="10">
    <source>
        <dbReference type="EMBL" id="BCT93286.1"/>
    </source>
</evidence>
<reference evidence="10 11" key="1">
    <citation type="submission" date="2021-03" db="EMBL/GenBank/DDBJ databases">
        <title>Complete Genome Sequences of Two Lysobacter Strains Isolated from Sea Water (Lysobacter caseinilyticus) and Soil (Lysobacter helvus) in South Korea.</title>
        <authorList>
            <person name="Watanabe Y."/>
            <person name="Arakawa K."/>
        </authorList>
    </citation>
    <scope>NUCLEOTIDE SEQUENCE [LARGE SCALE GENOMIC DNA]</scope>
    <source>
        <strain evidence="10 11">KVB24</strain>
    </source>
</reference>
<evidence type="ECO:0000256" key="8">
    <source>
        <dbReference type="SAM" id="SignalP"/>
    </source>
</evidence>
<dbReference type="NCBIfam" id="TIGR00975">
    <property type="entry name" value="3a0107s03"/>
    <property type="match status" value="1"/>
</dbReference>
<comment type="subunit">
    <text evidence="3 7">The complex is composed of two ATP-binding proteins (PstB), two transmembrane proteins (PstC and PstA) and a solute-binding protein (PstS).</text>
</comment>
<evidence type="ECO:0000256" key="5">
    <source>
        <dbReference type="ARBA" id="ARBA00022448"/>
    </source>
</evidence>
<dbReference type="Pfam" id="PF12849">
    <property type="entry name" value="PBP_like_2"/>
    <property type="match status" value="1"/>
</dbReference>
<keyword evidence="11" id="KW-1185">Reference proteome</keyword>
<keyword evidence="6 7" id="KW-0592">Phosphate transport</keyword>
<organism evidence="10 11">
    <name type="scientific">Noviluteimonas caseinilytica</name>
    <dbReference type="NCBI Taxonomy" id="2675101"/>
    <lineage>
        <taxon>Bacteria</taxon>
        <taxon>Pseudomonadati</taxon>
        <taxon>Pseudomonadota</taxon>
        <taxon>Gammaproteobacteria</taxon>
        <taxon>Lysobacterales</taxon>
        <taxon>Lysobacteraceae</taxon>
        <taxon>Noviluteimonas</taxon>
    </lineage>
</organism>
<evidence type="ECO:0000256" key="2">
    <source>
        <dbReference type="ARBA" id="ARBA00008725"/>
    </source>
</evidence>
<comment type="function">
    <text evidence="1 7">Part of the ABC transporter complex PstSACB involved in phosphate import.</text>
</comment>
<name>A0ABM7Q7A0_9GAMM</name>
<protein>
    <recommendedName>
        <fullName evidence="4 7">Phosphate-binding protein PstS</fullName>
    </recommendedName>
</protein>
<dbReference type="PIRSF" id="PIRSF002756">
    <property type="entry name" value="PstS"/>
    <property type="match status" value="1"/>
</dbReference>
<dbReference type="SUPFAM" id="SSF53850">
    <property type="entry name" value="Periplasmic binding protein-like II"/>
    <property type="match status" value="1"/>
</dbReference>
<evidence type="ECO:0000256" key="4">
    <source>
        <dbReference type="ARBA" id="ARBA00021889"/>
    </source>
</evidence>
<dbReference type="PANTHER" id="PTHR42996:SF1">
    <property type="entry name" value="PHOSPHATE-BINDING PROTEIN PSTS"/>
    <property type="match status" value="1"/>
</dbReference>
<sequence length="343" mass="36332">MSKFQSLRTTTLTLALVLAGGFASAASAADVTGAGASFVYPIMSKWSSDYAAATSKKVNYQSIGSGGGIAQIKAGTVDFGSSDAPMKPEELAKFGLAQFPSVIGGVVPVVNVPGIQAGAMKLDGPLLADIFLGKVTMWNDPRIVELNSGLQLPAKKITVLHRADGSGTTFNFVNYLGKVSPEWKTKVGEGTAVKWPTGIGGKGNEGVAAYVKQIAGGIGYVEMSYALQNKMTYTRMKNAAGNFIVPSDDSFQAAAASADWKNAKDFYLVMTNAPGEKSWPITATNFILMYKQPKNAAGAKNAKDFFTWAYANGDAAAKNLDYVPLPDALVQQIEGYWAQNLKY</sequence>
<dbReference type="NCBIfam" id="NF008171">
    <property type="entry name" value="PRK10918.1"/>
    <property type="match status" value="1"/>
</dbReference>
<evidence type="ECO:0000256" key="3">
    <source>
        <dbReference type="ARBA" id="ARBA00011529"/>
    </source>
</evidence>
<gene>
    <name evidence="10" type="primary">phoX</name>
    <name evidence="10" type="ORF">LYSCAS_23100</name>
</gene>
<comment type="similarity">
    <text evidence="2 7">Belongs to the PstS family.</text>
</comment>
<evidence type="ECO:0000313" key="11">
    <source>
        <dbReference type="Proteomes" id="UP000681317"/>
    </source>
</evidence>
<dbReference type="InterPro" id="IPR050962">
    <property type="entry name" value="Phosphate-bind_PstS"/>
</dbReference>
<proteinExistence type="inferred from homology"/>
<accession>A0ABM7Q7A0</accession>
<evidence type="ECO:0000256" key="1">
    <source>
        <dbReference type="ARBA" id="ARBA00002841"/>
    </source>
</evidence>
<dbReference type="Proteomes" id="UP000681317">
    <property type="component" value="Chromosome"/>
</dbReference>
<dbReference type="Gene3D" id="3.40.190.10">
    <property type="entry name" value="Periplasmic binding protein-like II"/>
    <property type="match status" value="2"/>
</dbReference>
<dbReference type="InterPro" id="IPR024370">
    <property type="entry name" value="PBP_domain"/>
</dbReference>
<dbReference type="EMBL" id="AP024545">
    <property type="protein sequence ID" value="BCT93286.1"/>
    <property type="molecule type" value="Genomic_DNA"/>
</dbReference>
<dbReference type="PANTHER" id="PTHR42996">
    <property type="entry name" value="PHOSPHATE-BINDING PROTEIN PSTS"/>
    <property type="match status" value="1"/>
</dbReference>
<keyword evidence="8" id="KW-0732">Signal</keyword>
<keyword evidence="5 7" id="KW-0813">Transport</keyword>
<dbReference type="InterPro" id="IPR005673">
    <property type="entry name" value="ABC_phos-bd_PstS"/>
</dbReference>
<dbReference type="CDD" id="cd13565">
    <property type="entry name" value="PBP2_PstS"/>
    <property type="match status" value="1"/>
</dbReference>